<dbReference type="CDD" id="cd11541">
    <property type="entry name" value="NTP-PPase_u4"/>
    <property type="match status" value="1"/>
</dbReference>
<dbReference type="Proteomes" id="UP000095598">
    <property type="component" value="Unassembled WGS sequence"/>
</dbReference>
<proteinExistence type="predicted"/>
<dbReference type="RefSeq" id="WP_055259252.1">
    <property type="nucleotide sequence ID" value="NZ_CYXT01000020.1"/>
</dbReference>
<keyword evidence="2" id="KW-0378">Hydrolase</keyword>
<accession>A0A173TWB1</accession>
<dbReference type="InterPro" id="IPR011379">
    <property type="entry name" value="MazG-related_GP37"/>
</dbReference>
<dbReference type="GO" id="GO:0016787">
    <property type="term" value="F:hydrolase activity"/>
    <property type="evidence" value="ECO:0007669"/>
    <property type="project" value="UniProtKB-KW"/>
</dbReference>
<dbReference type="Pfam" id="PF03819">
    <property type="entry name" value="MazG"/>
    <property type="match status" value="1"/>
</dbReference>
<evidence type="ECO:0000313" key="3">
    <source>
        <dbReference type="Proteomes" id="UP000095598"/>
    </source>
</evidence>
<sequence>MNGKEYQVKAMRTNDGLGIERIMNMADNLEQGVEDNVPDTGIDLGGIINGLFGLSGEVGEFTDMVKKWIFHESKFDEEHAKKELGDVMWYVAMICESFNWSLDEIMQMNIEKLEKRYPDGFDVIKANNRSPEDV</sequence>
<dbReference type="AlphaFoldDB" id="A0A173TWB1"/>
<evidence type="ECO:0000259" key="1">
    <source>
        <dbReference type="Pfam" id="PF03819"/>
    </source>
</evidence>
<protein>
    <submittedName>
        <fullName evidence="2">MazG nucleotide pyrophosphohydrolase domain</fullName>
    </submittedName>
</protein>
<dbReference type="Gene3D" id="1.10.287.1080">
    <property type="entry name" value="MazG-like"/>
    <property type="match status" value="1"/>
</dbReference>
<name>A0A173TWB1_ANAHA</name>
<organism evidence="2 3">
    <name type="scientific">Anaerostipes hadrus</name>
    <dbReference type="NCBI Taxonomy" id="649756"/>
    <lineage>
        <taxon>Bacteria</taxon>
        <taxon>Bacillati</taxon>
        <taxon>Bacillota</taxon>
        <taxon>Clostridia</taxon>
        <taxon>Lachnospirales</taxon>
        <taxon>Lachnospiraceae</taxon>
        <taxon>Anaerostipes</taxon>
    </lineage>
</organism>
<dbReference type="EMBL" id="CYXT01000020">
    <property type="protein sequence ID" value="CUN07222.1"/>
    <property type="molecule type" value="Genomic_DNA"/>
</dbReference>
<feature type="domain" description="NTP pyrophosphohydrolase MazG-like" evidence="1">
    <location>
        <begin position="54"/>
        <end position="121"/>
    </location>
</feature>
<reference evidence="2 3" key="1">
    <citation type="submission" date="2015-09" db="EMBL/GenBank/DDBJ databases">
        <authorList>
            <consortium name="Pathogen Informatics"/>
        </authorList>
    </citation>
    <scope>NUCLEOTIDE SEQUENCE [LARGE SCALE GENOMIC DNA]</scope>
    <source>
        <strain evidence="2 3">2789STDY5608868</strain>
    </source>
</reference>
<dbReference type="InterPro" id="IPR004518">
    <property type="entry name" value="MazG-like_dom"/>
</dbReference>
<evidence type="ECO:0000313" key="2">
    <source>
        <dbReference type="EMBL" id="CUN07222.1"/>
    </source>
</evidence>
<gene>
    <name evidence="2" type="ORF">ERS852425_02433</name>
</gene>
<dbReference type="SUPFAM" id="SSF101386">
    <property type="entry name" value="all-alpha NTP pyrophosphatases"/>
    <property type="match status" value="1"/>
</dbReference>